<accession>A0A6C0BJP1</accession>
<reference evidence="1" key="1">
    <citation type="journal article" date="2020" name="Nature">
        <title>Giant virus diversity and host interactions through global metagenomics.</title>
        <authorList>
            <person name="Schulz F."/>
            <person name="Roux S."/>
            <person name="Paez-Espino D."/>
            <person name="Jungbluth S."/>
            <person name="Walsh D.A."/>
            <person name="Denef V.J."/>
            <person name="McMahon K.D."/>
            <person name="Konstantinidis K.T."/>
            <person name="Eloe-Fadrosh E.A."/>
            <person name="Kyrpides N.C."/>
            <person name="Woyke T."/>
        </authorList>
    </citation>
    <scope>NUCLEOTIDE SEQUENCE</scope>
    <source>
        <strain evidence="1">GVMAG-M-3300013006-15</strain>
    </source>
</reference>
<protein>
    <submittedName>
        <fullName evidence="1">Uncharacterized protein</fullName>
    </submittedName>
</protein>
<dbReference type="EMBL" id="MN739162">
    <property type="protein sequence ID" value="QHS91628.1"/>
    <property type="molecule type" value="Genomic_DNA"/>
</dbReference>
<evidence type="ECO:0000313" key="1">
    <source>
        <dbReference type="EMBL" id="QHS91628.1"/>
    </source>
</evidence>
<dbReference type="AlphaFoldDB" id="A0A6C0BJP1"/>
<proteinExistence type="predicted"/>
<name>A0A6C0BJP1_9ZZZZ</name>
<sequence length="349" mass="38734">MSQATRLIPLANGFRLPVLLEEADVKQVYDFLACWSIGPLDTTWRTANPLQPEELSWLANGKAFTSERPGDSSRSGFLVVYPPWGSVLYAEADKQSGPNGAKSRYPRVFKVPVRVDPTVFTAGGIIYSATLVGTEKKIIMEDLLFSKGFPTFFKKTFTDRFALLQKSLQNDLFVDEDLAGGLTVSLRSVRPLADLNQFGVWEIIPDEPGKRRWLWFVRRSTALPLIRSSADGKKNPANVMRAKEEIDKLNLGILEPPPLSLASTMVSVIPVIPVQVVRDDKDVAVATKGAFPDQYFLTGPKGEKMGMAIIQNPDISKNLRIKSKLNPQFKVRILASTEFSGSYEILSVL</sequence>
<organism evidence="1">
    <name type="scientific">viral metagenome</name>
    <dbReference type="NCBI Taxonomy" id="1070528"/>
    <lineage>
        <taxon>unclassified sequences</taxon>
        <taxon>metagenomes</taxon>
        <taxon>organismal metagenomes</taxon>
    </lineage>
</organism>